<dbReference type="InterPro" id="IPR010666">
    <property type="entry name" value="Znf_GRF"/>
</dbReference>
<reference evidence="7" key="1">
    <citation type="journal article" date="2017" name="Plant J.">
        <title>The pomegranate (Punica granatum L.) genome and the genomics of punicalagin biosynthesis.</title>
        <authorList>
            <person name="Qin G."/>
            <person name="Xu C."/>
            <person name="Ming R."/>
            <person name="Tang H."/>
            <person name="Guyot R."/>
            <person name="Kramer E.M."/>
            <person name="Hu Y."/>
            <person name="Yi X."/>
            <person name="Qi Y."/>
            <person name="Xu X."/>
            <person name="Gao Z."/>
            <person name="Pan H."/>
            <person name="Jian J."/>
            <person name="Tian Y."/>
            <person name="Yue Z."/>
            <person name="Xu Y."/>
        </authorList>
    </citation>
    <scope>NUCLEOTIDE SEQUENCE [LARGE SCALE GENOMIC DNA]</scope>
    <source>
        <strain evidence="7">cv. Dabenzi</strain>
    </source>
</reference>
<protein>
    <recommendedName>
        <fullName evidence="5">GRF-type domain-containing protein</fullName>
    </recommendedName>
</protein>
<gene>
    <name evidence="6" type="ORF">CDL15_Pgr001115</name>
</gene>
<dbReference type="PROSITE" id="PS51999">
    <property type="entry name" value="ZF_GRF"/>
    <property type="match status" value="1"/>
</dbReference>
<dbReference type="Proteomes" id="UP000197138">
    <property type="component" value="Unassembled WGS sequence"/>
</dbReference>
<proteinExistence type="predicted"/>
<keyword evidence="1" id="KW-0479">Metal-binding</keyword>
<accession>A0A218WL88</accession>
<evidence type="ECO:0000256" key="2">
    <source>
        <dbReference type="ARBA" id="ARBA00022771"/>
    </source>
</evidence>
<evidence type="ECO:0000256" key="1">
    <source>
        <dbReference type="ARBA" id="ARBA00022723"/>
    </source>
</evidence>
<evidence type="ECO:0000256" key="4">
    <source>
        <dbReference type="PROSITE-ProRule" id="PRU01343"/>
    </source>
</evidence>
<sequence>MTSNTKCNHGRALYRCPQWRNKSLSCSYFQWKDEISLAKSSPNQRLISQLKRRNAAYELQLKRLRIKWPLAVAFVVDHSVAFEELMVAEETLLHDHQSLTLGQEYALALRPGMGMKNGMLSPGWPGYIQVRVLGVSLEIWMLCMVKSVVENQKKH</sequence>
<comment type="caution">
    <text evidence="6">The sequence shown here is derived from an EMBL/GenBank/DDBJ whole genome shotgun (WGS) entry which is preliminary data.</text>
</comment>
<organism evidence="6 7">
    <name type="scientific">Punica granatum</name>
    <name type="common">Pomegranate</name>
    <dbReference type="NCBI Taxonomy" id="22663"/>
    <lineage>
        <taxon>Eukaryota</taxon>
        <taxon>Viridiplantae</taxon>
        <taxon>Streptophyta</taxon>
        <taxon>Embryophyta</taxon>
        <taxon>Tracheophyta</taxon>
        <taxon>Spermatophyta</taxon>
        <taxon>Magnoliopsida</taxon>
        <taxon>eudicotyledons</taxon>
        <taxon>Gunneridae</taxon>
        <taxon>Pentapetalae</taxon>
        <taxon>rosids</taxon>
        <taxon>malvids</taxon>
        <taxon>Myrtales</taxon>
        <taxon>Lythraceae</taxon>
        <taxon>Punica</taxon>
    </lineage>
</organism>
<dbReference type="Pfam" id="PF06839">
    <property type="entry name" value="Zn_ribbon_GRF"/>
    <property type="match status" value="1"/>
</dbReference>
<feature type="domain" description="GRF-type" evidence="5">
    <location>
        <begin position="1"/>
        <end position="35"/>
    </location>
</feature>
<dbReference type="AlphaFoldDB" id="A0A218WL88"/>
<keyword evidence="2 4" id="KW-0863">Zinc-finger</keyword>
<dbReference type="EMBL" id="MTKT01003953">
    <property type="protein sequence ID" value="OWM73001.1"/>
    <property type="molecule type" value="Genomic_DNA"/>
</dbReference>
<name>A0A218WL88_PUNGR</name>
<evidence type="ECO:0000313" key="7">
    <source>
        <dbReference type="Proteomes" id="UP000197138"/>
    </source>
</evidence>
<keyword evidence="3" id="KW-0862">Zinc</keyword>
<evidence type="ECO:0000259" key="5">
    <source>
        <dbReference type="PROSITE" id="PS51999"/>
    </source>
</evidence>
<evidence type="ECO:0000313" key="6">
    <source>
        <dbReference type="EMBL" id="OWM73001.1"/>
    </source>
</evidence>
<dbReference type="GO" id="GO:0008270">
    <property type="term" value="F:zinc ion binding"/>
    <property type="evidence" value="ECO:0007669"/>
    <property type="project" value="UniProtKB-KW"/>
</dbReference>
<evidence type="ECO:0000256" key="3">
    <source>
        <dbReference type="ARBA" id="ARBA00022833"/>
    </source>
</evidence>